<dbReference type="InParanoid" id="A0A5J5EWB8"/>
<accession>A0A5J5EWB8</accession>
<dbReference type="OrthoDB" id="48036at2759"/>
<dbReference type="InterPro" id="IPR052436">
    <property type="entry name" value="LTO1_adapter"/>
</dbReference>
<evidence type="ECO:0000259" key="3">
    <source>
        <dbReference type="Pfam" id="PF09811"/>
    </source>
</evidence>
<evidence type="ECO:0000313" key="5">
    <source>
        <dbReference type="Proteomes" id="UP000326924"/>
    </source>
</evidence>
<keyword evidence="5" id="KW-1185">Reference proteome</keyword>
<comment type="caution">
    <text evidence="4">The sequence shown here is derived from an EMBL/GenBank/DDBJ whole genome shotgun (WGS) entry which is preliminary data.</text>
</comment>
<evidence type="ECO:0000256" key="2">
    <source>
        <dbReference type="SAM" id="MobiDB-lite"/>
    </source>
</evidence>
<evidence type="ECO:0000256" key="1">
    <source>
        <dbReference type="ARBA" id="ARBA00038090"/>
    </source>
</evidence>
<name>A0A5J5EWB8_9PEZI</name>
<feature type="domain" description="Essential protein Yae1 N-terminal" evidence="3">
    <location>
        <begin position="19"/>
        <end position="57"/>
    </location>
</feature>
<reference evidence="4 5" key="1">
    <citation type="submission" date="2019-09" db="EMBL/GenBank/DDBJ databases">
        <title>Draft genome of the ectomycorrhizal ascomycete Sphaerosporella brunnea.</title>
        <authorList>
            <consortium name="DOE Joint Genome Institute"/>
            <person name="Benucci G.M."/>
            <person name="Marozzi G."/>
            <person name="Antonielli L."/>
            <person name="Sanchez S."/>
            <person name="Marco P."/>
            <person name="Wang X."/>
            <person name="Falini L.B."/>
            <person name="Barry K."/>
            <person name="Haridas S."/>
            <person name="Lipzen A."/>
            <person name="Labutti K."/>
            <person name="Grigoriev I.V."/>
            <person name="Murat C."/>
            <person name="Martin F."/>
            <person name="Albertini E."/>
            <person name="Donnini D."/>
            <person name="Bonito G."/>
        </authorList>
    </citation>
    <scope>NUCLEOTIDE SEQUENCE [LARGE SCALE GENOMIC DNA]</scope>
    <source>
        <strain evidence="4 5">Sb_GMNB300</strain>
    </source>
</reference>
<feature type="region of interest" description="Disordered" evidence="2">
    <location>
        <begin position="122"/>
        <end position="158"/>
    </location>
</feature>
<protein>
    <recommendedName>
        <fullName evidence="3">Essential protein Yae1 N-terminal domain-containing protein</fullName>
    </recommendedName>
</protein>
<evidence type="ECO:0000313" key="4">
    <source>
        <dbReference type="EMBL" id="KAA8905367.1"/>
    </source>
</evidence>
<feature type="compositionally biased region" description="Basic and acidic residues" evidence="2">
    <location>
        <begin position="148"/>
        <end position="158"/>
    </location>
</feature>
<sequence length="158" mass="17432">MADFFDSLLSLEDDFYAEGHALGVADGVIAGRTEGRIFGLERGFEKFCELGRLQGRCSVWEARVSPTSAKAETSKITNARAKKNIEALSLLLTHPPFKNDEESVEEVEETLKRGRAKAKVLERMLGEKEDAREDRKDGGSSGEQNIEDLGKGRTIADL</sequence>
<feature type="compositionally biased region" description="Basic and acidic residues" evidence="2">
    <location>
        <begin position="122"/>
        <end position="138"/>
    </location>
</feature>
<dbReference type="PANTHER" id="PTHR28532">
    <property type="entry name" value="GEO13458P1"/>
    <property type="match status" value="1"/>
</dbReference>
<comment type="similarity">
    <text evidence="1">Belongs to the LTO1 family.</text>
</comment>
<dbReference type="FunCoup" id="A0A5J5EWB8">
    <property type="interactions" value="16"/>
</dbReference>
<dbReference type="AlphaFoldDB" id="A0A5J5EWB8"/>
<dbReference type="InterPro" id="IPR019191">
    <property type="entry name" value="Essential_protein_Yae1_N"/>
</dbReference>
<dbReference type="PANTHER" id="PTHR28532:SF1">
    <property type="entry name" value="ORAL CANCER OVEREXPRESSED 1"/>
    <property type="match status" value="1"/>
</dbReference>
<dbReference type="Pfam" id="PF09811">
    <property type="entry name" value="Yae1_N"/>
    <property type="match status" value="1"/>
</dbReference>
<organism evidence="4 5">
    <name type="scientific">Sphaerosporella brunnea</name>
    <dbReference type="NCBI Taxonomy" id="1250544"/>
    <lineage>
        <taxon>Eukaryota</taxon>
        <taxon>Fungi</taxon>
        <taxon>Dikarya</taxon>
        <taxon>Ascomycota</taxon>
        <taxon>Pezizomycotina</taxon>
        <taxon>Pezizomycetes</taxon>
        <taxon>Pezizales</taxon>
        <taxon>Pyronemataceae</taxon>
        <taxon>Sphaerosporella</taxon>
    </lineage>
</organism>
<dbReference type="Proteomes" id="UP000326924">
    <property type="component" value="Unassembled WGS sequence"/>
</dbReference>
<dbReference type="EMBL" id="VXIS01000100">
    <property type="protein sequence ID" value="KAA8905367.1"/>
    <property type="molecule type" value="Genomic_DNA"/>
</dbReference>
<gene>
    <name evidence="4" type="ORF">FN846DRAFT_9450</name>
</gene>
<proteinExistence type="inferred from homology"/>